<dbReference type="SUPFAM" id="SSF53850">
    <property type="entry name" value="Periplasmic binding protein-like II"/>
    <property type="match status" value="1"/>
</dbReference>
<evidence type="ECO:0000313" key="5">
    <source>
        <dbReference type="EMBL" id="UYH51663.1"/>
    </source>
</evidence>
<dbReference type="PROSITE" id="PS51318">
    <property type="entry name" value="TAT"/>
    <property type="match status" value="1"/>
</dbReference>
<dbReference type="Pfam" id="PF09084">
    <property type="entry name" value="NMT1"/>
    <property type="match status" value="1"/>
</dbReference>
<accession>A0ABY6GJF7</accession>
<evidence type="ECO:0000256" key="3">
    <source>
        <dbReference type="ARBA" id="ARBA00022729"/>
    </source>
</evidence>
<comment type="subcellular location">
    <subcellularLocation>
        <location evidence="1">Periplasm</location>
    </subcellularLocation>
</comment>
<name>A0ABY6GJF7_9PROT</name>
<dbReference type="Proteomes" id="UP001163831">
    <property type="component" value="Chromosome"/>
</dbReference>
<dbReference type="Gene3D" id="3.40.190.10">
    <property type="entry name" value="Periplasmic binding protein-like II"/>
    <property type="match status" value="1"/>
</dbReference>
<evidence type="ECO:0000256" key="1">
    <source>
        <dbReference type="ARBA" id="ARBA00004418"/>
    </source>
</evidence>
<evidence type="ECO:0000313" key="6">
    <source>
        <dbReference type="Proteomes" id="UP001163831"/>
    </source>
</evidence>
<evidence type="ECO:0000256" key="2">
    <source>
        <dbReference type="ARBA" id="ARBA00010742"/>
    </source>
</evidence>
<keyword evidence="6" id="KW-1185">Reference proteome</keyword>
<dbReference type="PANTHER" id="PTHR30024:SF47">
    <property type="entry name" value="TAURINE-BINDING PERIPLASMIC PROTEIN"/>
    <property type="match status" value="1"/>
</dbReference>
<dbReference type="InterPro" id="IPR006311">
    <property type="entry name" value="TAT_signal"/>
</dbReference>
<feature type="domain" description="SsuA/THI5-like" evidence="4">
    <location>
        <begin position="127"/>
        <end position="257"/>
    </location>
</feature>
<protein>
    <submittedName>
        <fullName evidence="5">ABC transporter substrate-binding protein</fullName>
    </submittedName>
</protein>
<keyword evidence="3" id="KW-0732">Signal</keyword>
<dbReference type="InterPro" id="IPR015168">
    <property type="entry name" value="SsuA/THI5"/>
</dbReference>
<comment type="similarity">
    <text evidence="2">Belongs to the bacterial solute-binding protein SsuA/TauA family.</text>
</comment>
<evidence type="ECO:0000259" key="4">
    <source>
        <dbReference type="Pfam" id="PF09084"/>
    </source>
</evidence>
<dbReference type="EMBL" id="CP107052">
    <property type="protein sequence ID" value="UYH51663.1"/>
    <property type="molecule type" value="Genomic_DNA"/>
</dbReference>
<dbReference type="PANTHER" id="PTHR30024">
    <property type="entry name" value="ALIPHATIC SULFONATES-BINDING PROTEIN-RELATED"/>
    <property type="match status" value="1"/>
</dbReference>
<reference evidence="5" key="1">
    <citation type="submission" date="2022-10" db="EMBL/GenBank/DDBJ databases">
        <title>Candidatus Kirkpatrella diaphorinas gen. nov., sp. nov., an uncultured endosymbiont identified in a population of Diaphorina citri from Hawaii.</title>
        <authorList>
            <person name="Henry E.M."/>
            <person name="Carlson C.R."/>
            <person name="Kuo Y.-W."/>
        </authorList>
    </citation>
    <scope>NUCLEOTIDE SEQUENCE</scope>
    <source>
        <strain evidence="5">CADCRV1</strain>
    </source>
</reference>
<proteinExistence type="inferred from homology"/>
<gene>
    <name evidence="5" type="ORF">N5W20_01955</name>
</gene>
<organism evidence="5 6">
    <name type="scientific">Candidatus Kirkpatrickella diaphorinae</name>
    <dbReference type="NCBI Taxonomy" id="2984322"/>
    <lineage>
        <taxon>Bacteria</taxon>
        <taxon>Pseudomonadati</taxon>
        <taxon>Pseudomonadota</taxon>
        <taxon>Alphaproteobacteria</taxon>
        <taxon>Acetobacterales</taxon>
        <taxon>Acetobacteraceae</taxon>
        <taxon>Candidatus Kirkpatrickella</taxon>
    </lineage>
</organism>
<sequence length="339" mass="37709">MMRPISRRAVMGGLGASAMALGTGFYLTRPHQSAELENHDEIPGPLRMAWANGRYEPMLALCENGLFTQHGLHVTEAPTEDDNHSIDLMSPPDPVDIVVAPLLDWIPAFYRPNVAPPPAKLVCSIRTGYYRVVVQRNRRINKTADLRGKTIGITSFHGADRRFLSIRLRRKFMHPTTDVTWVELPASEMAQAFIDGKIDAFVLHDDASWRVLKAVGKRGWNMLDSMTGLARNRVDLVLGIADTTLQKYPQLAKRLASCFLAAQHAYKGQIDALIKDWSARPDAPKDLAGMLRRQTGGTVMTDDLLRVQVAQYVDEFKLIKQIPGTTHAADIAAALTYEV</sequence>
<dbReference type="RefSeq" id="WP_319807256.1">
    <property type="nucleotide sequence ID" value="NZ_CP107052.1"/>
</dbReference>